<dbReference type="Gene3D" id="3.40.190.10">
    <property type="entry name" value="Periplasmic binding protein-like II"/>
    <property type="match status" value="2"/>
</dbReference>
<dbReference type="SUPFAM" id="SSF53850">
    <property type="entry name" value="Periplasmic binding protein-like II"/>
    <property type="match status" value="1"/>
</dbReference>
<comment type="subcellular location">
    <subcellularLocation>
        <location evidence="1">Periplasm</location>
    </subcellularLocation>
</comment>
<dbReference type="GO" id="GO:0019808">
    <property type="term" value="F:polyamine binding"/>
    <property type="evidence" value="ECO:0007669"/>
    <property type="project" value="InterPro"/>
</dbReference>
<feature type="binding site" evidence="5">
    <location>
        <position position="92"/>
    </location>
    <ligand>
        <name>spermidine</name>
        <dbReference type="ChEBI" id="CHEBI:57834"/>
    </ligand>
</feature>
<dbReference type="GO" id="GO:0015846">
    <property type="term" value="P:polyamine transport"/>
    <property type="evidence" value="ECO:0007669"/>
    <property type="project" value="InterPro"/>
</dbReference>
<feature type="chain" id="PRO_5038346461" evidence="6">
    <location>
        <begin position="21"/>
        <end position="353"/>
    </location>
</feature>
<evidence type="ECO:0000313" key="8">
    <source>
        <dbReference type="Proteomes" id="UP000199659"/>
    </source>
</evidence>
<keyword evidence="3 6" id="KW-0732">Signal</keyword>
<feature type="signal peptide" evidence="6">
    <location>
        <begin position="1"/>
        <end position="20"/>
    </location>
</feature>
<dbReference type="STRING" id="37658.SAMN05661086_00717"/>
<dbReference type="CDD" id="cd13590">
    <property type="entry name" value="PBP2_PotD_PotF_like"/>
    <property type="match status" value="1"/>
</dbReference>
<organism evidence="7 8">
    <name type="scientific">Anaeromicropila populeti</name>
    <dbReference type="NCBI Taxonomy" id="37658"/>
    <lineage>
        <taxon>Bacteria</taxon>
        <taxon>Bacillati</taxon>
        <taxon>Bacillota</taxon>
        <taxon>Clostridia</taxon>
        <taxon>Lachnospirales</taxon>
        <taxon>Lachnospiraceae</taxon>
        <taxon>Anaeromicropila</taxon>
    </lineage>
</organism>
<dbReference type="GO" id="GO:0042597">
    <property type="term" value="C:periplasmic space"/>
    <property type="evidence" value="ECO:0007669"/>
    <property type="project" value="UniProtKB-SubCell"/>
</dbReference>
<proteinExistence type="predicted"/>
<feature type="binding site" evidence="5">
    <location>
        <position position="43"/>
    </location>
    <ligand>
        <name>spermidine</name>
        <dbReference type="ChEBI" id="CHEBI:57834"/>
    </ligand>
</feature>
<keyword evidence="4" id="KW-0574">Periplasm</keyword>
<gene>
    <name evidence="7" type="ORF">SAMN05661086_00717</name>
</gene>
<dbReference type="AlphaFoldDB" id="A0A1I6IDB1"/>
<keyword evidence="2" id="KW-0813">Transport</keyword>
<evidence type="ECO:0000256" key="5">
    <source>
        <dbReference type="PIRSR" id="PIRSR019574-1"/>
    </source>
</evidence>
<protein>
    <submittedName>
        <fullName evidence="7">Spermidine/putrescine transport system substrate-binding protein</fullName>
    </submittedName>
</protein>
<accession>A0A1I6IDB1</accession>
<keyword evidence="8" id="KW-1185">Reference proteome</keyword>
<dbReference type="Pfam" id="PF13416">
    <property type="entry name" value="SBP_bac_8"/>
    <property type="match status" value="1"/>
</dbReference>
<dbReference type="InterPro" id="IPR001188">
    <property type="entry name" value="Sperm_putr-bd"/>
</dbReference>
<dbReference type="EMBL" id="FOYZ01000002">
    <property type="protein sequence ID" value="SFR64676.1"/>
    <property type="molecule type" value="Genomic_DNA"/>
</dbReference>
<name>A0A1I6IDB1_9FIRM</name>
<dbReference type="PRINTS" id="PR00909">
    <property type="entry name" value="SPERMDNBNDNG"/>
</dbReference>
<dbReference type="PANTHER" id="PTHR30222:SF17">
    <property type="entry name" value="SPERMIDINE_PUTRESCINE-BINDING PERIPLASMIC PROTEIN"/>
    <property type="match status" value="1"/>
</dbReference>
<evidence type="ECO:0000256" key="4">
    <source>
        <dbReference type="ARBA" id="ARBA00022764"/>
    </source>
</evidence>
<dbReference type="RefSeq" id="WP_092559324.1">
    <property type="nucleotide sequence ID" value="NZ_FOYZ01000002.1"/>
</dbReference>
<evidence type="ECO:0000256" key="3">
    <source>
        <dbReference type="ARBA" id="ARBA00022729"/>
    </source>
</evidence>
<sequence>MKKKMFRTVLIFTMILAMFAVTGCKSAKKNYKNGELNLYVWTEYVPDSVIKKFEEEYEIKVNVSVFSTNEDMLAKVKSESEGAFDVVLPSDYMVTQMYEQGLLEQLDQSVLTNLSNIGPQYLNQNYDLGNVYSVPYQGGVAAIAVNTTKINTDVTSYADLFKEEFKNSMVVLDDYRAVIGMTARSMGYSMNETDTAVLSEIKDKLLTLKNNIKLYDSDSPKSALISGDCTAAFCWSAEIALAMEENSDIKIVFPSEGAYKFMDNWCIPKGAKNYDNAMKFINYMLGTEPAQMVMEEYPYLNPNTSAVEAMGSEYTKNEAKNPPQEVMKAGEYVLSLDTDTLAVYDKMWTDLKQ</sequence>
<evidence type="ECO:0000313" key="7">
    <source>
        <dbReference type="EMBL" id="SFR64676.1"/>
    </source>
</evidence>
<dbReference type="PROSITE" id="PS51257">
    <property type="entry name" value="PROKAR_LIPOPROTEIN"/>
    <property type="match status" value="1"/>
</dbReference>
<reference evidence="7 8" key="1">
    <citation type="submission" date="2016-10" db="EMBL/GenBank/DDBJ databases">
        <authorList>
            <person name="de Groot N.N."/>
        </authorList>
    </citation>
    <scope>NUCLEOTIDE SEQUENCE [LARGE SCALE GENOMIC DNA]</scope>
    <source>
        <strain evidence="7 8">743A</strain>
    </source>
</reference>
<dbReference type="OrthoDB" id="9769319at2"/>
<evidence type="ECO:0000256" key="1">
    <source>
        <dbReference type="ARBA" id="ARBA00004418"/>
    </source>
</evidence>
<dbReference type="PANTHER" id="PTHR30222">
    <property type="entry name" value="SPERMIDINE/PUTRESCINE-BINDING PERIPLASMIC PROTEIN"/>
    <property type="match status" value="1"/>
</dbReference>
<dbReference type="PIRSF" id="PIRSF019574">
    <property type="entry name" value="Periplasmic_polyamine_BP"/>
    <property type="match status" value="1"/>
</dbReference>
<dbReference type="InterPro" id="IPR006059">
    <property type="entry name" value="SBP"/>
</dbReference>
<evidence type="ECO:0000256" key="6">
    <source>
        <dbReference type="SAM" id="SignalP"/>
    </source>
</evidence>
<dbReference type="Proteomes" id="UP000199659">
    <property type="component" value="Unassembled WGS sequence"/>
</dbReference>
<evidence type="ECO:0000256" key="2">
    <source>
        <dbReference type="ARBA" id="ARBA00022448"/>
    </source>
</evidence>